<evidence type="ECO:0000313" key="10">
    <source>
        <dbReference type="EMBL" id="EEC43991.1"/>
    </source>
</evidence>
<evidence type="ECO:0000256" key="6">
    <source>
        <dbReference type="ARBA" id="ARBA00022884"/>
    </source>
</evidence>
<dbReference type="PROSITE" id="PS51626">
    <property type="entry name" value="SAM_MT_TRM1"/>
    <property type="match status" value="1"/>
</dbReference>
<dbReference type="Proteomes" id="UP000000759">
    <property type="component" value="Chromosome 24"/>
</dbReference>
<reference evidence="11" key="2">
    <citation type="submission" date="2008-08" db="EMBL/GenBank/DDBJ databases">
        <authorList>
            <consortium name="Diatom Consortium"/>
            <person name="Grigoriev I."/>
            <person name="Grimwood J."/>
            <person name="Kuo A."/>
            <person name="Otillar R.P."/>
            <person name="Salamov A."/>
            <person name="Detter J.C."/>
            <person name="Lindquist E."/>
            <person name="Shapiro H."/>
            <person name="Lucas S."/>
            <person name="Glavina del Rio T."/>
            <person name="Pitluck S."/>
            <person name="Rokhsar D."/>
            <person name="Bowler C."/>
        </authorList>
    </citation>
    <scope>GENOME REANNOTATION</scope>
    <source>
        <strain evidence="11">CCAP 1055/1</strain>
    </source>
</reference>
<name>B7GBU9_PHATC</name>
<dbReference type="EC" id="2.1.1.216" evidence="7 9"/>
<dbReference type="InterPro" id="IPR029063">
    <property type="entry name" value="SAM-dependent_MTases_sf"/>
</dbReference>
<accession>B7GBU9</accession>
<dbReference type="KEGG" id="pti:PHATRDRAFT_23472"/>
<dbReference type="InParanoid" id="B7GBU9"/>
<keyword evidence="6 9" id="KW-0694">RNA-binding</keyword>
<keyword evidence="2 9" id="KW-0489">Methyltransferase</keyword>
<dbReference type="AlphaFoldDB" id="B7GBU9"/>
<keyword evidence="1 9" id="KW-0820">tRNA-binding</keyword>
<dbReference type="GO" id="GO:0005634">
    <property type="term" value="C:nucleus"/>
    <property type="evidence" value="ECO:0007669"/>
    <property type="project" value="TreeGrafter"/>
</dbReference>
<evidence type="ECO:0000256" key="4">
    <source>
        <dbReference type="ARBA" id="ARBA00022691"/>
    </source>
</evidence>
<evidence type="ECO:0000256" key="9">
    <source>
        <dbReference type="PROSITE-ProRule" id="PRU00958"/>
    </source>
</evidence>
<keyword evidence="4 9" id="KW-0949">S-adenosyl-L-methionine</keyword>
<keyword evidence="3 9" id="KW-0808">Transferase</keyword>
<comment type="catalytic activity">
    <reaction evidence="8 9">
        <text>guanosine(26) in tRNA + 2 S-adenosyl-L-methionine = N(2)-dimethylguanosine(26) in tRNA + 2 S-adenosyl-L-homocysteine + 2 H(+)</text>
        <dbReference type="Rhea" id="RHEA:43140"/>
        <dbReference type="Rhea" id="RHEA-COMP:10359"/>
        <dbReference type="Rhea" id="RHEA-COMP:10360"/>
        <dbReference type="ChEBI" id="CHEBI:15378"/>
        <dbReference type="ChEBI" id="CHEBI:57856"/>
        <dbReference type="ChEBI" id="CHEBI:59789"/>
        <dbReference type="ChEBI" id="CHEBI:74269"/>
        <dbReference type="ChEBI" id="CHEBI:74513"/>
        <dbReference type="EC" id="2.1.1.216"/>
    </reaction>
</comment>
<dbReference type="PaxDb" id="2850-Phatr23472"/>
<protein>
    <recommendedName>
        <fullName evidence="7 9">tRNA (guanine(26)-N(2))-dimethyltransferase</fullName>
        <ecNumber evidence="7 9">2.1.1.216</ecNumber>
    </recommendedName>
</protein>
<dbReference type="InterPro" id="IPR042296">
    <property type="entry name" value="tRNA_met_Trm1_C"/>
</dbReference>
<evidence type="ECO:0000256" key="5">
    <source>
        <dbReference type="ARBA" id="ARBA00022694"/>
    </source>
</evidence>
<dbReference type="EMBL" id="CM000626">
    <property type="protein sequence ID" value="EEC43991.1"/>
    <property type="molecule type" value="Genomic_DNA"/>
</dbReference>
<dbReference type="CDD" id="cd02440">
    <property type="entry name" value="AdoMet_MTases"/>
    <property type="match status" value="1"/>
</dbReference>
<organism evidence="10 11">
    <name type="scientific">Phaeodactylum tricornutum (strain CCAP 1055/1)</name>
    <dbReference type="NCBI Taxonomy" id="556484"/>
    <lineage>
        <taxon>Eukaryota</taxon>
        <taxon>Sar</taxon>
        <taxon>Stramenopiles</taxon>
        <taxon>Ochrophyta</taxon>
        <taxon>Bacillariophyta</taxon>
        <taxon>Bacillariophyceae</taxon>
        <taxon>Bacillariophycidae</taxon>
        <taxon>Naviculales</taxon>
        <taxon>Phaeodactylaceae</taxon>
        <taxon>Phaeodactylum</taxon>
    </lineage>
</organism>
<evidence type="ECO:0000313" key="11">
    <source>
        <dbReference type="Proteomes" id="UP000000759"/>
    </source>
</evidence>
<evidence type="ECO:0000256" key="2">
    <source>
        <dbReference type="ARBA" id="ARBA00022603"/>
    </source>
</evidence>
<sequence>MTDAVNYKTIIEGSTTMYFPADQESTVFYNPVQVQNRDLSILMISLAAERRAVRQVVKAQRKAFRSEGVSNKGLSTKMEEYEASLDSARVLSEQDPALGLTILDALAASGLRSIRYWKEIPGTKHVTINDLDAAAVERAWTNLKHNNVMDVVLEQNDTRDRGIHPRWDVIDLDPYGSAAPFLDAAVQGIEDGGFLCVTCTDMAALGGSHPETCFGRYASMPIPRAGYLQEMALRILLHSLATTAAKYGRTIKPILSVGMNFYIRVFVEVYDDKAGVNALSLKLGRVFQSTQCASFHIKPVGQLGGKNGNGYQPGRVPDFGQSVEIDESIKVGGPIWLGPLHDKTVVKVALDRLESKDETVLPSMKWIATKDRLRGLLTSCHEELSDVPLFYNLPQMAQTLNATTPPLIKVKAALLNAGFRVSGYHKEPQAIKTNAPNQVLWDVLRVWCKENPPNSTKNHECSVAHKILTKTPTTHVDFSVPMALRVDRGIARFPQNPEPHWGPK</sequence>
<dbReference type="Gene3D" id="3.40.50.150">
    <property type="entry name" value="Vaccinia Virus protein VP39"/>
    <property type="match status" value="1"/>
</dbReference>
<dbReference type="GO" id="GO:0002940">
    <property type="term" value="P:tRNA N2-guanine methylation"/>
    <property type="evidence" value="ECO:0007669"/>
    <property type="project" value="TreeGrafter"/>
</dbReference>
<keyword evidence="11" id="KW-1185">Reference proteome</keyword>
<evidence type="ECO:0000256" key="8">
    <source>
        <dbReference type="ARBA" id="ARBA00051897"/>
    </source>
</evidence>
<dbReference type="SUPFAM" id="SSF53335">
    <property type="entry name" value="S-adenosyl-L-methionine-dependent methyltransferases"/>
    <property type="match status" value="1"/>
</dbReference>
<dbReference type="NCBIfam" id="TIGR00308">
    <property type="entry name" value="TRM1"/>
    <property type="match status" value="1"/>
</dbReference>
<gene>
    <name evidence="10" type="ORF">PHATRDRAFT_23472</name>
</gene>
<evidence type="ECO:0000256" key="7">
    <source>
        <dbReference type="ARBA" id="ARBA00039099"/>
    </source>
</evidence>
<dbReference type="STRING" id="556484.B7GBU9"/>
<dbReference type="InterPro" id="IPR002905">
    <property type="entry name" value="Trm1"/>
</dbReference>
<dbReference type="eggNOG" id="KOG1253">
    <property type="taxonomic scope" value="Eukaryota"/>
</dbReference>
<dbReference type="PANTHER" id="PTHR10631:SF3">
    <property type="entry name" value="TRNA (GUANINE(26)-N(2))-DIMETHYLTRANSFERASE"/>
    <property type="match status" value="1"/>
</dbReference>
<dbReference type="GO" id="GO:0000049">
    <property type="term" value="F:tRNA binding"/>
    <property type="evidence" value="ECO:0007669"/>
    <property type="project" value="UniProtKB-UniRule"/>
</dbReference>
<dbReference type="GeneID" id="7198451"/>
<evidence type="ECO:0000256" key="3">
    <source>
        <dbReference type="ARBA" id="ARBA00022679"/>
    </source>
</evidence>
<dbReference type="PANTHER" id="PTHR10631">
    <property type="entry name" value="N 2 ,N 2 -DIMETHYLGUANOSINE TRNA METHYLTRANSFERASE"/>
    <property type="match status" value="1"/>
</dbReference>
<dbReference type="FunCoup" id="B7GBU9">
    <property type="interactions" value="303"/>
</dbReference>
<reference evidence="10 11" key="1">
    <citation type="journal article" date="2008" name="Nature">
        <title>The Phaeodactylum genome reveals the evolutionary history of diatom genomes.</title>
        <authorList>
            <person name="Bowler C."/>
            <person name="Allen A.E."/>
            <person name="Badger J.H."/>
            <person name="Grimwood J."/>
            <person name="Jabbari K."/>
            <person name="Kuo A."/>
            <person name="Maheswari U."/>
            <person name="Martens C."/>
            <person name="Maumus F."/>
            <person name="Otillar R.P."/>
            <person name="Rayko E."/>
            <person name="Salamov A."/>
            <person name="Vandepoele K."/>
            <person name="Beszteri B."/>
            <person name="Gruber A."/>
            <person name="Heijde M."/>
            <person name="Katinka M."/>
            <person name="Mock T."/>
            <person name="Valentin K."/>
            <person name="Verret F."/>
            <person name="Berges J.A."/>
            <person name="Brownlee C."/>
            <person name="Cadoret J.P."/>
            <person name="Chiovitti A."/>
            <person name="Choi C.J."/>
            <person name="Coesel S."/>
            <person name="De Martino A."/>
            <person name="Detter J.C."/>
            <person name="Durkin C."/>
            <person name="Falciatore A."/>
            <person name="Fournet J."/>
            <person name="Haruta M."/>
            <person name="Huysman M.J."/>
            <person name="Jenkins B.D."/>
            <person name="Jiroutova K."/>
            <person name="Jorgensen R.E."/>
            <person name="Joubert Y."/>
            <person name="Kaplan A."/>
            <person name="Kroger N."/>
            <person name="Kroth P.G."/>
            <person name="La Roche J."/>
            <person name="Lindquist E."/>
            <person name="Lommer M."/>
            <person name="Martin-Jezequel V."/>
            <person name="Lopez P.J."/>
            <person name="Lucas S."/>
            <person name="Mangogna M."/>
            <person name="McGinnis K."/>
            <person name="Medlin L.K."/>
            <person name="Montsant A."/>
            <person name="Oudot-Le Secq M.P."/>
            <person name="Napoli C."/>
            <person name="Obornik M."/>
            <person name="Parker M.S."/>
            <person name="Petit J.L."/>
            <person name="Porcel B.M."/>
            <person name="Poulsen N."/>
            <person name="Robison M."/>
            <person name="Rychlewski L."/>
            <person name="Rynearson T.A."/>
            <person name="Schmutz J."/>
            <person name="Shapiro H."/>
            <person name="Siaut M."/>
            <person name="Stanley M."/>
            <person name="Sussman M.R."/>
            <person name="Taylor A.R."/>
            <person name="Vardi A."/>
            <person name="von Dassow P."/>
            <person name="Vyverman W."/>
            <person name="Willis A."/>
            <person name="Wyrwicz L.S."/>
            <person name="Rokhsar D.S."/>
            <person name="Weissenbach J."/>
            <person name="Armbrust E.V."/>
            <person name="Green B.R."/>
            <person name="Van de Peer Y."/>
            <person name="Grigoriev I.V."/>
        </authorList>
    </citation>
    <scope>NUCLEOTIDE SEQUENCE [LARGE SCALE GENOMIC DNA]</scope>
    <source>
        <strain evidence="10 11">CCAP 1055/1</strain>
    </source>
</reference>
<dbReference type="RefSeq" id="XP_002184592.1">
    <property type="nucleotide sequence ID" value="XM_002184556.1"/>
</dbReference>
<feature type="non-terminal residue" evidence="10">
    <location>
        <position position="504"/>
    </location>
</feature>
<proteinExistence type="inferred from homology"/>
<dbReference type="Pfam" id="PF02005">
    <property type="entry name" value="TRM"/>
    <property type="match status" value="1"/>
</dbReference>
<comment type="similarity">
    <text evidence="9">Belongs to the class I-like SAM-binding methyltransferase superfamily. Trm1 family.</text>
</comment>
<keyword evidence="5 9" id="KW-0819">tRNA processing</keyword>
<dbReference type="OrthoDB" id="6349953at2759"/>
<dbReference type="GO" id="GO:0160104">
    <property type="term" value="F:tRNA (guanine(26)-N2)-dimethyltransferase activity"/>
    <property type="evidence" value="ECO:0007669"/>
    <property type="project" value="UniProtKB-UniRule"/>
</dbReference>
<dbReference type="FunFam" id="3.30.56.70:FF:000001">
    <property type="entry name" value="tRNA (guanine(26)-N(2))-dimethyltransferase"/>
    <property type="match status" value="1"/>
</dbReference>
<evidence type="ECO:0000256" key="1">
    <source>
        <dbReference type="ARBA" id="ARBA00022555"/>
    </source>
</evidence>
<dbReference type="Gene3D" id="3.30.56.70">
    <property type="entry name" value="N2,N2-dimethylguanosine tRNA methyltransferase, C-terminal domain"/>
    <property type="match status" value="1"/>
</dbReference>